<accession>A0A6C0LHT0</accession>
<dbReference type="EMBL" id="MN740501">
    <property type="protein sequence ID" value="QHU29980.1"/>
    <property type="molecule type" value="Genomic_DNA"/>
</dbReference>
<dbReference type="AlphaFoldDB" id="A0A6C0LHT0"/>
<feature type="compositionally biased region" description="Basic and acidic residues" evidence="1">
    <location>
        <begin position="277"/>
        <end position="286"/>
    </location>
</feature>
<proteinExistence type="predicted"/>
<feature type="region of interest" description="Disordered" evidence="1">
    <location>
        <begin position="267"/>
        <end position="294"/>
    </location>
</feature>
<evidence type="ECO:0000313" key="2">
    <source>
        <dbReference type="EMBL" id="QHU29980.1"/>
    </source>
</evidence>
<reference evidence="2" key="1">
    <citation type="journal article" date="2020" name="Nature">
        <title>Giant virus diversity and host interactions through global metagenomics.</title>
        <authorList>
            <person name="Schulz F."/>
            <person name="Roux S."/>
            <person name="Paez-Espino D."/>
            <person name="Jungbluth S."/>
            <person name="Walsh D.A."/>
            <person name="Denef V.J."/>
            <person name="McMahon K.D."/>
            <person name="Konstantinidis K.T."/>
            <person name="Eloe-Fadrosh E.A."/>
            <person name="Kyrpides N.C."/>
            <person name="Woyke T."/>
        </authorList>
    </citation>
    <scope>NUCLEOTIDE SEQUENCE</scope>
    <source>
        <strain evidence="2">GVMAG-M-3300027810-10</strain>
    </source>
</reference>
<name>A0A6C0LHT0_9ZZZZ</name>
<evidence type="ECO:0000256" key="1">
    <source>
        <dbReference type="SAM" id="MobiDB-lite"/>
    </source>
</evidence>
<protein>
    <submittedName>
        <fullName evidence="2">Uncharacterized protein</fullName>
    </submittedName>
</protein>
<organism evidence="2">
    <name type="scientific">viral metagenome</name>
    <dbReference type="NCBI Taxonomy" id="1070528"/>
    <lineage>
        <taxon>unclassified sequences</taxon>
        <taxon>metagenomes</taxon>
        <taxon>organismal metagenomes</taxon>
    </lineage>
</organism>
<sequence>MEIVLPFVALGGMYIISNRTNESFENNENNENNEDNLPLLKSELKEINDKKYIMNEYKNANQTTDAIFKQSVHTPVEYDSISGDKLSKESFVHNNMVPFFGAKIKGNYDDNRVQESILDNMTGSGSLQKTKSESSPLFTPSDNMNHTNGAPNMNDFYQSRVNPSMNMANVKPFKDEKVAPGLNRGFTTDGASGYNSVLDERNTYMPKSVDELRVLTNPKASYSLEGHEGPLCAPIKERGQFGAMEKHLPDTYFENSKDRWLTTTGMEKKQTARSVHNNKEENRETTTQEYEGTAKGKNHINYTHKNYVPSDKVELCQKQFTPASASGNNFASPNDFNANSYIDYKNNRATNKNNQGFGIMGSTLVGAVISPLLDVLKPSRKENVVGNVRIHGDINPSHPKSYISNHSDIRTTNRQMHPDSLNHYNVQQQGEGGYETAQHNVVPTSRNETSTYYSGTMGGSNEGVTTYDAAYNQTNNDKKEATTYNRVPQGNTQMFNQLSSESCTVKQDKDRDNNRMWVKSSNPVKLPPSAETCGLTNFPTKGEENDRLQPDMLQAFKENPYTHPLNSVA</sequence>